<gene>
    <name evidence="1" type="ORF">SAMN05444405_101289</name>
</gene>
<evidence type="ECO:0000313" key="1">
    <source>
        <dbReference type="EMBL" id="SHE39813.1"/>
    </source>
</evidence>
<reference evidence="1 2" key="1">
    <citation type="submission" date="2016-11" db="EMBL/GenBank/DDBJ databases">
        <authorList>
            <person name="Jaros S."/>
            <person name="Januszkiewicz K."/>
            <person name="Wedrychowicz H."/>
        </authorList>
    </citation>
    <scope>NUCLEOTIDE SEQUENCE [LARGE SCALE GENOMIC DNA]</scope>
    <source>
        <strain evidence="1 2">DSM 26991</strain>
    </source>
</reference>
<name>A0A1M4T5K3_9BACE</name>
<dbReference type="Pfam" id="PF19570">
    <property type="entry name" value="DUF6088"/>
    <property type="match status" value="1"/>
</dbReference>
<evidence type="ECO:0000313" key="2">
    <source>
        <dbReference type="Proteomes" id="UP000184509"/>
    </source>
</evidence>
<dbReference type="Proteomes" id="UP000184509">
    <property type="component" value="Unassembled WGS sequence"/>
</dbReference>
<proteinExistence type="predicted"/>
<evidence type="ECO:0008006" key="3">
    <source>
        <dbReference type="Google" id="ProtNLM"/>
    </source>
</evidence>
<dbReference type="EMBL" id="FQTV01000001">
    <property type="protein sequence ID" value="SHE39813.1"/>
    <property type="molecule type" value="Genomic_DNA"/>
</dbReference>
<organism evidence="1 2">
    <name type="scientific">Bacteroides luti</name>
    <dbReference type="NCBI Taxonomy" id="1297750"/>
    <lineage>
        <taxon>Bacteria</taxon>
        <taxon>Pseudomonadati</taxon>
        <taxon>Bacteroidota</taxon>
        <taxon>Bacteroidia</taxon>
        <taxon>Bacteroidales</taxon>
        <taxon>Bacteroidaceae</taxon>
        <taxon>Bacteroides</taxon>
    </lineage>
</organism>
<accession>A0A1M4T5K3</accession>
<protein>
    <recommendedName>
        <fullName evidence="3">Transcriptional regulator, AbiEi antitoxin, Type IV TA system</fullName>
    </recommendedName>
</protein>
<sequence length="227" mass="25592">MDLCLIICIFAEISDLNNLKMKLVKNTLTGKIMSRISESEPGSLFFISDFSEFNNDEVVGKILSQLEKLGKISRLSNGIYFKPIQSRFGVIYPDTETIVNAIAKRDQAQIMPTGSTAMNLLGLSTQVPMNAVYITTGSSRTINIGKRKITFRRSVPKNFAYKGKIMSLLVQALKSIGEENVTNEHMYTIRDLLMNNQEESTIKNDLQLAPLWIKKLLSQIINEQIHE</sequence>
<dbReference type="STRING" id="1297750.SAMN05444405_101289"/>
<dbReference type="AlphaFoldDB" id="A0A1M4T5K3"/>
<keyword evidence="2" id="KW-1185">Reference proteome</keyword>
<dbReference type="InterPro" id="IPR045738">
    <property type="entry name" value="DUF6088"/>
</dbReference>